<dbReference type="InterPro" id="IPR005467">
    <property type="entry name" value="His_kinase_dom"/>
</dbReference>
<organism evidence="4 5">
    <name type="scientific">Discostella pseudostelligera</name>
    <dbReference type="NCBI Taxonomy" id="259834"/>
    <lineage>
        <taxon>Eukaryota</taxon>
        <taxon>Sar</taxon>
        <taxon>Stramenopiles</taxon>
        <taxon>Ochrophyta</taxon>
        <taxon>Bacillariophyta</taxon>
        <taxon>Coscinodiscophyceae</taxon>
        <taxon>Thalassiosirophycidae</taxon>
        <taxon>Stephanodiscales</taxon>
        <taxon>Stephanodiscaceae</taxon>
        <taxon>Discostella</taxon>
    </lineage>
</organism>
<dbReference type="SMART" id="SM00387">
    <property type="entry name" value="HATPase_c"/>
    <property type="match status" value="1"/>
</dbReference>
<reference evidence="4 5" key="1">
    <citation type="submission" date="2024-10" db="EMBL/GenBank/DDBJ databases">
        <title>Updated reference genomes for cyclostephanoid diatoms.</title>
        <authorList>
            <person name="Roberts W.R."/>
            <person name="Alverson A.J."/>
        </authorList>
    </citation>
    <scope>NUCLEOTIDE SEQUENCE [LARGE SCALE GENOMIC DNA]</scope>
    <source>
        <strain evidence="4 5">AJA232-27</strain>
    </source>
</reference>
<name>A0ABD3MIY5_9STRA</name>
<comment type="caution">
    <text evidence="4">The sequence shown here is derived from an EMBL/GenBank/DDBJ whole genome shotgun (WGS) entry which is preliminary data.</text>
</comment>
<dbReference type="PROSITE" id="PS50109">
    <property type="entry name" value="HIS_KIN"/>
    <property type="match status" value="1"/>
</dbReference>
<evidence type="ECO:0000256" key="2">
    <source>
        <dbReference type="SAM" id="MobiDB-lite"/>
    </source>
</evidence>
<feature type="region of interest" description="Disordered" evidence="2">
    <location>
        <begin position="141"/>
        <end position="164"/>
    </location>
</feature>
<keyword evidence="1" id="KW-0597">Phosphoprotein</keyword>
<protein>
    <recommendedName>
        <fullName evidence="3">Histidine kinase domain-containing protein</fullName>
    </recommendedName>
</protein>
<feature type="compositionally biased region" description="Low complexity" evidence="2">
    <location>
        <begin position="147"/>
        <end position="161"/>
    </location>
</feature>
<proteinExistence type="predicted"/>
<evidence type="ECO:0000313" key="4">
    <source>
        <dbReference type="EMBL" id="KAL3760500.1"/>
    </source>
</evidence>
<dbReference type="PRINTS" id="PR00344">
    <property type="entry name" value="BCTRLSENSOR"/>
</dbReference>
<dbReference type="Proteomes" id="UP001530293">
    <property type="component" value="Unassembled WGS sequence"/>
</dbReference>
<dbReference type="InterPro" id="IPR036890">
    <property type="entry name" value="HATPase_C_sf"/>
</dbReference>
<evidence type="ECO:0000313" key="5">
    <source>
        <dbReference type="Proteomes" id="UP001530293"/>
    </source>
</evidence>
<dbReference type="AlphaFoldDB" id="A0ABD3MIY5"/>
<feature type="compositionally biased region" description="Acidic residues" evidence="2">
    <location>
        <begin position="303"/>
        <end position="319"/>
    </location>
</feature>
<dbReference type="Pfam" id="PF02518">
    <property type="entry name" value="HATPase_c"/>
    <property type="match status" value="1"/>
</dbReference>
<feature type="region of interest" description="Disordered" evidence="2">
    <location>
        <begin position="411"/>
        <end position="430"/>
    </location>
</feature>
<dbReference type="SUPFAM" id="SSF55874">
    <property type="entry name" value="ATPase domain of HSP90 chaperone/DNA topoisomerase II/histidine kinase"/>
    <property type="match status" value="1"/>
</dbReference>
<evidence type="ECO:0000259" key="3">
    <source>
        <dbReference type="PROSITE" id="PS50109"/>
    </source>
</evidence>
<feature type="region of interest" description="Disordered" evidence="2">
    <location>
        <begin position="297"/>
        <end position="328"/>
    </location>
</feature>
<gene>
    <name evidence="4" type="ORF">ACHAWU_001835</name>
</gene>
<evidence type="ECO:0000256" key="1">
    <source>
        <dbReference type="ARBA" id="ARBA00022553"/>
    </source>
</evidence>
<dbReference type="EMBL" id="JALLBG020000182">
    <property type="protein sequence ID" value="KAL3760500.1"/>
    <property type="molecule type" value="Genomic_DNA"/>
</dbReference>
<dbReference type="InterPro" id="IPR004358">
    <property type="entry name" value="Sig_transdc_His_kin-like_C"/>
</dbReference>
<dbReference type="CDD" id="cd00075">
    <property type="entry name" value="HATPase"/>
    <property type="match status" value="1"/>
</dbReference>
<dbReference type="PANTHER" id="PTHR43547:SF2">
    <property type="entry name" value="HYBRID SIGNAL TRANSDUCTION HISTIDINE KINASE C"/>
    <property type="match status" value="1"/>
</dbReference>
<accession>A0ABD3MIY5</accession>
<keyword evidence="5" id="KW-1185">Reference proteome</keyword>
<feature type="domain" description="Histidine kinase" evidence="3">
    <location>
        <begin position="662"/>
        <end position="786"/>
    </location>
</feature>
<dbReference type="InterPro" id="IPR003594">
    <property type="entry name" value="HATPase_dom"/>
</dbReference>
<sequence length="788" mass="85373">MKRKRCGSVSININTKLLCWMAVAVPSSSTSSAPCSAFLLPSRRLHQQLPDQHQHHRHRRLHAIDMFSSSPSSLQFTTLLNLTAHPNAGASNEYSIRGQRQRSRRHIVNATSSWSTENVADDIFDEATENADSSNYITTKKLKRKTSTTPSSSTTSSSFTTVRQSPFPAMPSPLFVDLAKSQFELLSNSLVHTTTTTTTTSSSSKQQSKIHSMILYLPKENPITGRLEFVPALSIPDPSSSSNHKRIFIASSVEHSSKSGGVHQPPTVPEFVMQKGALRLPGFFSAKDLIPSYPFVSSGSNGSDEEGGSAEVLGMEEGDDGKTTKNPQRSRDIITMDGYDSPIGVSAVEEIPMMSSSSSKRSSSGGLGESVEADVKGAGGGGGGCRTSLSVTLFNGLDTLGVLMLWPNNNDKMSNNNNEEEQEEWKWTSEDKRQVSRAAKSLALALSMDGELASSRLANDRLCVAMADGLHQVKSPLQALRTFGKLLRRQLDEDGSSVGVGSATIVGMERMPTATTSTSAGNGRGRRHALKLAEDMLSQGERVIDIIEPMDALVRSSSGDGNSRYLLRGDILEIEEETSMSTLRLPPSDDVTTEIPQQYLLPPPMPIIGDFTLEMAFPQDVLGSIVYASQAVSREAGINFDVYGFDPDNIDLPGVSVCTKYLKEAVSNLLDNAIKYAPIRRRGKVGRPRTPQIKVSLVPNDRSLFSPGATIYIEDNGPGISPSEREKVFERGYRGEAVQDEVDGSGLGLAIAREMISKIGGTLEIVDVGPNKLNGTTVRVVLFRDPER</sequence>
<dbReference type="Gene3D" id="3.30.565.10">
    <property type="entry name" value="Histidine kinase-like ATPase, C-terminal domain"/>
    <property type="match status" value="1"/>
</dbReference>
<dbReference type="PANTHER" id="PTHR43547">
    <property type="entry name" value="TWO-COMPONENT HISTIDINE KINASE"/>
    <property type="match status" value="1"/>
</dbReference>